<dbReference type="Pfam" id="PF04082">
    <property type="entry name" value="Fungal_trans"/>
    <property type="match status" value="1"/>
</dbReference>
<dbReference type="InterPro" id="IPR036864">
    <property type="entry name" value="Zn2-C6_fun-type_DNA-bd_sf"/>
</dbReference>
<protein>
    <recommendedName>
        <fullName evidence="8">Zn(2)-C6 fungal-type domain-containing protein</fullName>
    </recommendedName>
</protein>
<evidence type="ECO:0000256" key="4">
    <source>
        <dbReference type="ARBA" id="ARBA00023125"/>
    </source>
</evidence>
<dbReference type="GO" id="GO:0005634">
    <property type="term" value="C:nucleus"/>
    <property type="evidence" value="ECO:0007669"/>
    <property type="project" value="UniProtKB-SubCell"/>
</dbReference>
<dbReference type="PROSITE" id="PS00463">
    <property type="entry name" value="ZN2_CY6_FUNGAL_1"/>
    <property type="match status" value="1"/>
</dbReference>
<evidence type="ECO:0000259" key="8">
    <source>
        <dbReference type="PROSITE" id="PS50048"/>
    </source>
</evidence>
<dbReference type="GO" id="GO:0003677">
    <property type="term" value="F:DNA binding"/>
    <property type="evidence" value="ECO:0007669"/>
    <property type="project" value="UniProtKB-KW"/>
</dbReference>
<evidence type="ECO:0000313" key="10">
    <source>
        <dbReference type="Proteomes" id="UP001316803"/>
    </source>
</evidence>
<dbReference type="GO" id="GO:0006351">
    <property type="term" value="P:DNA-templated transcription"/>
    <property type="evidence" value="ECO:0007669"/>
    <property type="project" value="InterPro"/>
</dbReference>
<evidence type="ECO:0000256" key="2">
    <source>
        <dbReference type="ARBA" id="ARBA00022723"/>
    </source>
</evidence>
<dbReference type="PROSITE" id="PS50048">
    <property type="entry name" value="ZN2_CY6_FUNGAL_2"/>
    <property type="match status" value="1"/>
</dbReference>
<feature type="compositionally biased region" description="Polar residues" evidence="7">
    <location>
        <begin position="667"/>
        <end position="687"/>
    </location>
</feature>
<dbReference type="Pfam" id="PF00172">
    <property type="entry name" value="Zn_clus"/>
    <property type="match status" value="1"/>
</dbReference>
<dbReference type="Gene3D" id="4.10.240.10">
    <property type="entry name" value="Zn(2)-C6 fungal-type DNA-binding domain"/>
    <property type="match status" value="1"/>
</dbReference>
<feature type="region of interest" description="Disordered" evidence="7">
    <location>
        <begin position="663"/>
        <end position="699"/>
    </location>
</feature>
<name>A0AAN8ED48_9EURO</name>
<dbReference type="AlphaFoldDB" id="A0AAN8ED48"/>
<keyword evidence="3" id="KW-0805">Transcription regulation</keyword>
<comment type="subcellular location">
    <subcellularLocation>
        <location evidence="1">Nucleus</location>
    </subcellularLocation>
</comment>
<sequence length="795" mass="89577">MTSSSGGRTSHDLTGELFVNAFNSGNYPENAYPVLPNNAPQAEMVVSSPEEVADFAQDQTAGASNSGPKLNPRSCVTCRKRKVRCDKRDPCSNCVKANIDCVFPPPGRAPRKPRRPQDAELLKRLRRLESVVDSLGAQVDDEGSSHAADHNPDRSNTIEGANLDDLSPTGPTRRTSLEYGLGRLLIKEGRSRYVSNDFWLSLGEEIAEIRNALDSPSSDEEDPPSRENANDPANTDAHHQGFVLGYSSLMYDMSQLHPSPSQIFILWEIFKENADPVLKILHVPTVKNVIMKAAVSSTGLSKASEALFFSICFASVVSMSDDQCNQLLGDDKDKLMRKYRFAVEQGLARASFLNSSNLMVLQAFVMFLTVVKYMDTSRAIWSLAGLTMQQAYAQGLHRDPSNFNLDPFDTEMRRRLWWHISLQDARAAEDHGSDPNFHEHLYDTRLPLNINDDEIWPGMTETPQEHQGATDMTFCLLRFELVNMQRKMKVMASRENEDDAKRTIKEKENLIDRAHQHMQEKYFRHCDPNNPILWVASTVGKLILAKTWLVVHHPRLYQEDTQSAHDLKAQILRTSVELVEFGLLLERGRDTSKWSWLFKTFMQWHAVAYVLAELSHMPAGPDFDRAWNAVDSAYDKRTVAARKGQRGVLWRPLKQLYDRAKMRRDQMQGQTTASPDSNADSRNTPSTDSHDQPASGHGFVTDNWLGANPYMNAVTATGGDFGFNFNDPIFNEADFAPTFNANDILSITNQRTGTTPSTTIALPFNWTSDVGEYLQGLGPHNQQPIWQPQMQQEWH</sequence>
<dbReference type="InterPro" id="IPR007219">
    <property type="entry name" value="XnlR_reg_dom"/>
</dbReference>
<dbReference type="CDD" id="cd12148">
    <property type="entry name" value="fungal_TF_MHR"/>
    <property type="match status" value="1"/>
</dbReference>
<feature type="compositionally biased region" description="Basic and acidic residues" evidence="7">
    <location>
        <begin position="143"/>
        <end position="153"/>
    </location>
</feature>
<evidence type="ECO:0000256" key="1">
    <source>
        <dbReference type="ARBA" id="ARBA00004123"/>
    </source>
</evidence>
<dbReference type="PANTHER" id="PTHR31001">
    <property type="entry name" value="UNCHARACTERIZED TRANSCRIPTIONAL REGULATORY PROTEIN"/>
    <property type="match status" value="1"/>
</dbReference>
<proteinExistence type="predicted"/>
<feature type="domain" description="Zn(2)-C6 fungal-type" evidence="8">
    <location>
        <begin position="74"/>
        <end position="103"/>
    </location>
</feature>
<dbReference type="SMART" id="SM00906">
    <property type="entry name" value="Fungal_trans"/>
    <property type="match status" value="1"/>
</dbReference>
<organism evidence="9 10">
    <name type="scientific">Knufia fluminis</name>
    <dbReference type="NCBI Taxonomy" id="191047"/>
    <lineage>
        <taxon>Eukaryota</taxon>
        <taxon>Fungi</taxon>
        <taxon>Dikarya</taxon>
        <taxon>Ascomycota</taxon>
        <taxon>Pezizomycotina</taxon>
        <taxon>Eurotiomycetes</taxon>
        <taxon>Chaetothyriomycetidae</taxon>
        <taxon>Chaetothyriales</taxon>
        <taxon>Trichomeriaceae</taxon>
        <taxon>Knufia</taxon>
    </lineage>
</organism>
<keyword evidence="4" id="KW-0238">DNA-binding</keyword>
<dbReference type="GO" id="GO:0008270">
    <property type="term" value="F:zinc ion binding"/>
    <property type="evidence" value="ECO:0007669"/>
    <property type="project" value="InterPro"/>
</dbReference>
<dbReference type="GO" id="GO:0000981">
    <property type="term" value="F:DNA-binding transcription factor activity, RNA polymerase II-specific"/>
    <property type="evidence" value="ECO:0007669"/>
    <property type="project" value="InterPro"/>
</dbReference>
<feature type="region of interest" description="Disordered" evidence="7">
    <location>
        <begin position="135"/>
        <end position="174"/>
    </location>
</feature>
<keyword evidence="6" id="KW-0539">Nucleus</keyword>
<reference evidence="9 10" key="1">
    <citation type="submission" date="2022-12" db="EMBL/GenBank/DDBJ databases">
        <title>Genomic features and morphological characterization of a novel Knufia sp. strain isolated from spacecraft assembly facility.</title>
        <authorList>
            <person name="Teixeira M."/>
            <person name="Chander A.M."/>
            <person name="Stajich J.E."/>
            <person name="Venkateswaran K."/>
        </authorList>
    </citation>
    <scope>NUCLEOTIDE SEQUENCE [LARGE SCALE GENOMIC DNA]</scope>
    <source>
        <strain evidence="9 10">FJI-L2-BK-P2</strain>
    </source>
</reference>
<dbReference type="EMBL" id="JAKLMC020000045">
    <property type="protein sequence ID" value="KAK5948608.1"/>
    <property type="molecule type" value="Genomic_DNA"/>
</dbReference>
<keyword evidence="2" id="KW-0479">Metal-binding</keyword>
<evidence type="ECO:0000256" key="7">
    <source>
        <dbReference type="SAM" id="MobiDB-lite"/>
    </source>
</evidence>
<keyword evidence="5" id="KW-0804">Transcription</keyword>
<keyword evidence="10" id="KW-1185">Reference proteome</keyword>
<dbReference type="InterPro" id="IPR001138">
    <property type="entry name" value="Zn2Cys6_DnaBD"/>
</dbReference>
<dbReference type="InterPro" id="IPR050613">
    <property type="entry name" value="Sec_Metabolite_Reg"/>
</dbReference>
<comment type="caution">
    <text evidence="9">The sequence shown here is derived from an EMBL/GenBank/DDBJ whole genome shotgun (WGS) entry which is preliminary data.</text>
</comment>
<evidence type="ECO:0000256" key="6">
    <source>
        <dbReference type="ARBA" id="ARBA00023242"/>
    </source>
</evidence>
<accession>A0AAN8ED48</accession>
<evidence type="ECO:0000256" key="5">
    <source>
        <dbReference type="ARBA" id="ARBA00023163"/>
    </source>
</evidence>
<evidence type="ECO:0000256" key="3">
    <source>
        <dbReference type="ARBA" id="ARBA00023015"/>
    </source>
</evidence>
<dbReference type="SUPFAM" id="SSF57701">
    <property type="entry name" value="Zn2/Cys6 DNA-binding domain"/>
    <property type="match status" value="1"/>
</dbReference>
<dbReference type="Proteomes" id="UP001316803">
    <property type="component" value="Unassembled WGS sequence"/>
</dbReference>
<gene>
    <name evidence="9" type="ORF">OHC33_010367</name>
</gene>
<evidence type="ECO:0000313" key="9">
    <source>
        <dbReference type="EMBL" id="KAK5948608.1"/>
    </source>
</evidence>
<dbReference type="SMART" id="SM00066">
    <property type="entry name" value="GAL4"/>
    <property type="match status" value="1"/>
</dbReference>
<dbReference type="PANTHER" id="PTHR31001:SF50">
    <property type="entry name" value="ZN(II)2CYS6 TRANSCRIPTION FACTOR (EUROFUNG)"/>
    <property type="match status" value="1"/>
</dbReference>
<dbReference type="CDD" id="cd00067">
    <property type="entry name" value="GAL4"/>
    <property type="match status" value="1"/>
</dbReference>
<feature type="region of interest" description="Disordered" evidence="7">
    <location>
        <begin position="213"/>
        <end position="237"/>
    </location>
</feature>